<dbReference type="Proteomes" id="UP000604730">
    <property type="component" value="Unassembled WGS sequence"/>
</dbReference>
<dbReference type="RefSeq" id="WP_208429628.1">
    <property type="nucleotide sequence ID" value="NZ_JAEPRJ010000001.1"/>
</dbReference>
<organism evidence="1 2">
    <name type="scientific">Catonella massiliensis</name>
    <dbReference type="NCBI Taxonomy" id="2799636"/>
    <lineage>
        <taxon>Bacteria</taxon>
        <taxon>Bacillati</taxon>
        <taxon>Bacillota</taxon>
        <taxon>Clostridia</taxon>
        <taxon>Lachnospirales</taxon>
        <taxon>Lachnospiraceae</taxon>
        <taxon>Catonella</taxon>
    </lineage>
</organism>
<proteinExistence type="predicted"/>
<comment type="caution">
    <text evidence="1">The sequence shown here is derived from an EMBL/GenBank/DDBJ whole genome shotgun (WGS) entry which is preliminary data.</text>
</comment>
<evidence type="ECO:0000313" key="2">
    <source>
        <dbReference type="Proteomes" id="UP000604730"/>
    </source>
</evidence>
<accession>A0ABS1J2F0</accession>
<dbReference type="EMBL" id="JAEPRJ010000001">
    <property type="protein sequence ID" value="MBK5898195.1"/>
    <property type="molecule type" value="Genomic_DNA"/>
</dbReference>
<protein>
    <submittedName>
        <fullName evidence="1">Uncharacterized protein</fullName>
    </submittedName>
</protein>
<name>A0ABS1J2F0_9FIRM</name>
<evidence type="ECO:0000313" key="1">
    <source>
        <dbReference type="EMBL" id="MBK5898195.1"/>
    </source>
</evidence>
<keyword evidence="2" id="KW-1185">Reference proteome</keyword>
<gene>
    <name evidence="1" type="ORF">JJN12_10470</name>
</gene>
<sequence length="117" mass="13673">MKGDMVMSESTLIRKIQMDCPICDKIHEIEERSRIDKTIIKGEEVAYEETYYFCVNSDEDESEFVTGKMLNDNLLNARNMYRKAHNLLTSNDIVTIREKHGVFQAYPGKLLDRVKHL</sequence>
<reference evidence="1 2" key="1">
    <citation type="submission" date="2021-01" db="EMBL/GenBank/DDBJ databases">
        <title>Isolation and description of Catonella massiliensis sp. nov., a novel Catonella species, isolated from a stable periodontitis subject.</title>
        <authorList>
            <person name="Antezack A."/>
            <person name="Boxberger M."/>
            <person name="La Scola B."/>
            <person name="Monnet-Corti V."/>
        </authorList>
    </citation>
    <scope>NUCLEOTIDE SEQUENCE [LARGE SCALE GENOMIC DNA]</scope>
    <source>
        <strain evidence="1 2">Marseille-Q4567</strain>
    </source>
</reference>